<gene>
    <name evidence="1" type="ORF">rsdtw13_37190</name>
</gene>
<evidence type="ECO:0000313" key="2">
    <source>
        <dbReference type="Proteomes" id="UP001058074"/>
    </source>
</evidence>
<proteinExistence type="predicted"/>
<dbReference type="Proteomes" id="UP001058074">
    <property type="component" value="Unassembled WGS sequence"/>
</dbReference>
<evidence type="ECO:0000313" key="1">
    <source>
        <dbReference type="EMBL" id="GKX68461.1"/>
    </source>
</evidence>
<dbReference type="EMBL" id="BROD01000001">
    <property type="protein sequence ID" value="GKX68461.1"/>
    <property type="molecule type" value="Genomic_DNA"/>
</dbReference>
<reference evidence="1" key="1">
    <citation type="journal article" date="2025" name="Int. J. Syst. Evol. Microbiol.">
        <title>Inconstantimicrobium mannanitabidum sp. nov., a novel member of the family Clostridiaceae isolated from anoxic soil under the treatment of reductive soil disinfestation.</title>
        <authorList>
            <person name="Ueki A."/>
            <person name="Tonouchi A."/>
            <person name="Honma S."/>
            <person name="Kaku N."/>
            <person name="Ueki K."/>
        </authorList>
    </citation>
    <scope>NUCLEOTIDE SEQUENCE</scope>
    <source>
        <strain evidence="1">TW13</strain>
    </source>
</reference>
<accession>A0ACB5RH82</accession>
<name>A0ACB5RH82_9CLOT</name>
<protein>
    <submittedName>
        <fullName evidence="1">Delta-lactam-biosynthetic de-N-acetylase</fullName>
    </submittedName>
</protein>
<sequence>MENKEDVYSKSLVLIIISSILAIILIRSALYIYSYAVIIIELFIQVVLFYRLRQSQRRDVTDKESISRFGDYFVKDSLFKQLYPLVFIKNDGEMVWYNNRFKDLFSPSLSNGDNIASVVRGLSLERILKQNKSYAQKINVNRNIYEVYSKKIVDAYNDEDIIMVFFNDVSYIGDGTKESIMLIEVDNFEEVTKSISASKIPLLSAEIEAIINAYATRMNAMIQKYDTNKYILSILDSNIEAEMSKKFDILDEIREISLGNKLEVTLSIGVGRGGMNPFENRKYAVVALELALGRGGDQAVVKRADNLAFFGGNTKELERRTRVRARVIAHSLRNLVYESSKVYILGHKNPDMDCFGASVGILSVIRQLGKPCKIVLNDDTRAIDTFLNRIKEQYKNNEAFIDYDTAMNELDDDTLIIVVDVHARGYVSNIELVDRAKKTVIIDHHRRSPDSIEGALLTYIEVYASSTSELITEMVQYMLDKPKLTQIEAEGLLAGICIDTKNFYFKTGVRTFEAASFLRKLGADTIDVKKMFSDNLDTYLKRVDTIKSAVVENNIAIAVCPPNIVDSVIAAQVADELINITDIQASFVLLRINNDVFISGRSLGEVNVQVILESLGGGGHMTMAGAKVNDATIEQVKSKLKQSIAKYLKDGD</sequence>
<keyword evidence="2" id="KW-1185">Reference proteome</keyword>
<comment type="caution">
    <text evidence="1">The sequence shown here is derived from an EMBL/GenBank/DDBJ whole genome shotgun (WGS) entry which is preliminary data.</text>
</comment>
<organism evidence="1 2">
    <name type="scientific">Inconstantimicrobium mannanitabidum</name>
    <dbReference type="NCBI Taxonomy" id="1604901"/>
    <lineage>
        <taxon>Bacteria</taxon>
        <taxon>Bacillati</taxon>
        <taxon>Bacillota</taxon>
        <taxon>Clostridia</taxon>
        <taxon>Eubacteriales</taxon>
        <taxon>Clostridiaceae</taxon>
        <taxon>Inconstantimicrobium</taxon>
    </lineage>
</organism>